<gene>
    <name evidence="1" type="ORF">IAB74_07665</name>
</gene>
<dbReference type="Proteomes" id="UP000886796">
    <property type="component" value="Unassembled WGS sequence"/>
</dbReference>
<dbReference type="AlphaFoldDB" id="A0A9D0Z316"/>
<dbReference type="EMBL" id="DVFK01000107">
    <property type="protein sequence ID" value="HIQ68366.1"/>
    <property type="molecule type" value="Genomic_DNA"/>
</dbReference>
<name>A0A9D0Z316_9FIRM</name>
<organism evidence="1 2">
    <name type="scientific">Candidatus Faecousia excrementigallinarum</name>
    <dbReference type="NCBI Taxonomy" id="2840806"/>
    <lineage>
        <taxon>Bacteria</taxon>
        <taxon>Bacillati</taxon>
        <taxon>Bacillota</taxon>
        <taxon>Clostridia</taxon>
        <taxon>Eubacteriales</taxon>
        <taxon>Oscillospiraceae</taxon>
        <taxon>Faecousia</taxon>
    </lineage>
</organism>
<reference evidence="1" key="2">
    <citation type="journal article" date="2021" name="PeerJ">
        <title>Extensive microbial diversity within the chicken gut microbiome revealed by metagenomics and culture.</title>
        <authorList>
            <person name="Gilroy R."/>
            <person name="Ravi A."/>
            <person name="Getino M."/>
            <person name="Pursley I."/>
            <person name="Horton D.L."/>
            <person name="Alikhan N.F."/>
            <person name="Baker D."/>
            <person name="Gharbi K."/>
            <person name="Hall N."/>
            <person name="Watson M."/>
            <person name="Adriaenssens E.M."/>
            <person name="Foster-Nyarko E."/>
            <person name="Jarju S."/>
            <person name="Secka A."/>
            <person name="Antonio M."/>
            <person name="Oren A."/>
            <person name="Chaudhuri R.R."/>
            <person name="La Ragione R."/>
            <person name="Hildebrand F."/>
            <person name="Pallen M.J."/>
        </authorList>
    </citation>
    <scope>NUCLEOTIDE SEQUENCE</scope>
    <source>
        <strain evidence="1">13361</strain>
    </source>
</reference>
<proteinExistence type="predicted"/>
<evidence type="ECO:0000313" key="1">
    <source>
        <dbReference type="EMBL" id="HIQ68366.1"/>
    </source>
</evidence>
<comment type="caution">
    <text evidence="1">The sequence shown here is derived from an EMBL/GenBank/DDBJ whole genome shotgun (WGS) entry which is preliminary data.</text>
</comment>
<accession>A0A9D0Z316</accession>
<reference evidence="1" key="1">
    <citation type="submission" date="2020-10" db="EMBL/GenBank/DDBJ databases">
        <authorList>
            <person name="Gilroy R."/>
        </authorList>
    </citation>
    <scope>NUCLEOTIDE SEQUENCE</scope>
    <source>
        <strain evidence="1">13361</strain>
    </source>
</reference>
<sequence length="284" mass="31239">MADNCNAVSQCGQDSSTLSIHTRKITDSCRDKDCIEGLRVYLTKGSQAILDTAACTKVRCAELIYTYIDVEPVAFDRNHYCVNVTYYYRVLADATVGGCRPTTLYGLAVFSKQAVLCGEESTAHIFTSDTVLDGQDGCSVYSTNLPTAVVEVLDPMVLCSQVKDVRECGCHHDTCQEQIPQCVCKLFDEQLVLDGESRRLYVALGQFSVIRLERDVQLVVPVVSYSMPTKVCCENPGCAEDPCEMFSRIPFPTERFNPTTCDRKDGDCGCSCGYTTTKNCGCGQ</sequence>
<evidence type="ECO:0000313" key="2">
    <source>
        <dbReference type="Proteomes" id="UP000886796"/>
    </source>
</evidence>
<protein>
    <submittedName>
        <fullName evidence="1">Uncharacterized protein</fullName>
    </submittedName>
</protein>